<reference evidence="2" key="1">
    <citation type="journal article" date="2018" name="Mol. Biol. Evol.">
        <title>Broad Genomic Sampling Reveals a Smut Pathogenic Ancestry of the Fungal Clade Ustilaginomycotina.</title>
        <authorList>
            <person name="Kijpornyongpan T."/>
            <person name="Mondo S.J."/>
            <person name="Barry K."/>
            <person name="Sandor L."/>
            <person name="Lee J."/>
            <person name="Lipzen A."/>
            <person name="Pangilinan J."/>
            <person name="LaButti K."/>
            <person name="Hainaut M."/>
            <person name="Henrissat B."/>
            <person name="Grigoriev I.V."/>
            <person name="Spatafora J.W."/>
            <person name="Aime M.C."/>
        </authorList>
    </citation>
    <scope>NUCLEOTIDE SEQUENCE [LARGE SCALE GENOMIC DNA]</scope>
    <source>
        <strain evidence="2">MCA 4198</strain>
    </source>
</reference>
<proteinExistence type="predicted"/>
<organism evidence="2 3">
    <name type="scientific">Acaromyces ingoldii</name>
    <dbReference type="NCBI Taxonomy" id="215250"/>
    <lineage>
        <taxon>Eukaryota</taxon>
        <taxon>Fungi</taxon>
        <taxon>Dikarya</taxon>
        <taxon>Basidiomycota</taxon>
        <taxon>Ustilaginomycotina</taxon>
        <taxon>Exobasidiomycetes</taxon>
        <taxon>Exobasidiales</taxon>
        <taxon>Cryptobasidiaceae</taxon>
        <taxon>Acaromyces</taxon>
    </lineage>
</organism>
<name>A0A316YRU7_9BASI</name>
<dbReference type="OrthoDB" id="10265821at2759"/>
<evidence type="ECO:0000256" key="1">
    <source>
        <dbReference type="SAM" id="MobiDB-lite"/>
    </source>
</evidence>
<dbReference type="EMBL" id="KZ819635">
    <property type="protein sequence ID" value="PWN91388.1"/>
    <property type="molecule type" value="Genomic_DNA"/>
</dbReference>
<protein>
    <submittedName>
        <fullName evidence="2">Uncharacterized protein</fullName>
    </submittedName>
</protein>
<keyword evidence="3" id="KW-1185">Reference proteome</keyword>
<evidence type="ECO:0000313" key="2">
    <source>
        <dbReference type="EMBL" id="PWN91388.1"/>
    </source>
</evidence>
<sequence length="162" mass="17508">MPQPLNAKNDLFSLRVKYGKVTLFMPVSPKTTYDELINDVLAGLATSAHTPPAETGASSFKEMGPSDVGLFEGSKMVGTADGQQDESIRFVQVDREQPNLEEMGIIDGPDAIVYLGFRDASKGVIAEPVVEIPALVDDFDEEDDEAAEAAIDDEMEGIKERA</sequence>
<feature type="region of interest" description="Disordered" evidence="1">
    <location>
        <begin position="140"/>
        <end position="162"/>
    </location>
</feature>
<dbReference type="InParanoid" id="A0A316YRU7"/>
<dbReference type="GeneID" id="37047547"/>
<feature type="compositionally biased region" description="Acidic residues" evidence="1">
    <location>
        <begin position="140"/>
        <end position="155"/>
    </location>
</feature>
<accession>A0A316YRU7</accession>
<dbReference type="AlphaFoldDB" id="A0A316YRU7"/>
<gene>
    <name evidence="2" type="ORF">FA10DRAFT_66069</name>
</gene>
<dbReference type="RefSeq" id="XP_025378586.1">
    <property type="nucleotide sequence ID" value="XM_025525631.1"/>
</dbReference>
<evidence type="ECO:0000313" key="3">
    <source>
        <dbReference type="Proteomes" id="UP000245768"/>
    </source>
</evidence>
<dbReference type="Proteomes" id="UP000245768">
    <property type="component" value="Unassembled WGS sequence"/>
</dbReference>